<evidence type="ECO:0000256" key="1">
    <source>
        <dbReference type="SAM" id="SignalP"/>
    </source>
</evidence>
<dbReference type="AlphaFoldDB" id="A0A653CWE7"/>
<keyword evidence="3" id="KW-1185">Reference proteome</keyword>
<reference evidence="2 3" key="1">
    <citation type="submission" date="2019-01" db="EMBL/GenBank/DDBJ databases">
        <authorList>
            <person name="Sayadi A."/>
        </authorList>
    </citation>
    <scope>NUCLEOTIDE SEQUENCE [LARGE SCALE GENOMIC DNA]</scope>
</reference>
<protein>
    <submittedName>
        <fullName evidence="2">Uncharacterized protein</fullName>
    </submittedName>
</protein>
<dbReference type="EMBL" id="CAACVG010009140">
    <property type="protein sequence ID" value="VEN52240.1"/>
    <property type="molecule type" value="Genomic_DNA"/>
</dbReference>
<evidence type="ECO:0000313" key="3">
    <source>
        <dbReference type="Proteomes" id="UP000410492"/>
    </source>
</evidence>
<keyword evidence="1" id="KW-0732">Signal</keyword>
<proteinExistence type="predicted"/>
<feature type="signal peptide" evidence="1">
    <location>
        <begin position="1"/>
        <end position="19"/>
    </location>
</feature>
<gene>
    <name evidence="2" type="ORF">CALMAC_LOCUS12437</name>
</gene>
<organism evidence="2 3">
    <name type="scientific">Callosobruchus maculatus</name>
    <name type="common">Southern cowpea weevil</name>
    <name type="synonym">Pulse bruchid</name>
    <dbReference type="NCBI Taxonomy" id="64391"/>
    <lineage>
        <taxon>Eukaryota</taxon>
        <taxon>Metazoa</taxon>
        <taxon>Ecdysozoa</taxon>
        <taxon>Arthropoda</taxon>
        <taxon>Hexapoda</taxon>
        <taxon>Insecta</taxon>
        <taxon>Pterygota</taxon>
        <taxon>Neoptera</taxon>
        <taxon>Endopterygota</taxon>
        <taxon>Coleoptera</taxon>
        <taxon>Polyphaga</taxon>
        <taxon>Cucujiformia</taxon>
        <taxon>Chrysomeloidea</taxon>
        <taxon>Chrysomelidae</taxon>
        <taxon>Bruchinae</taxon>
        <taxon>Bruchini</taxon>
        <taxon>Callosobruchus</taxon>
    </lineage>
</organism>
<feature type="chain" id="PRO_5024871669" evidence="1">
    <location>
        <begin position="20"/>
        <end position="122"/>
    </location>
</feature>
<sequence>MLLLKMQLIFIGTLLLVFGYPQGGPQGGPEIFRGGRGHPWPPPSVATGYMGVFWIGLGKGYLKKNYRHPIGHRVYSVHRRKRASKINAVHVLSIFARPVYTVTTDATVTVFQERQMDGVIQK</sequence>
<evidence type="ECO:0000313" key="2">
    <source>
        <dbReference type="EMBL" id="VEN52240.1"/>
    </source>
</evidence>
<name>A0A653CWE7_CALMS</name>
<dbReference type="Proteomes" id="UP000410492">
    <property type="component" value="Unassembled WGS sequence"/>
</dbReference>
<accession>A0A653CWE7</accession>